<dbReference type="eggNOG" id="COG2197">
    <property type="taxonomic scope" value="Bacteria"/>
</dbReference>
<keyword evidence="2" id="KW-1185">Reference proteome</keyword>
<reference evidence="1 2" key="1">
    <citation type="journal article" date="2009" name="Stand. Genomic Sci.">
        <title>Complete genome sequence of Catenulispora acidiphila type strain (ID 139908).</title>
        <authorList>
            <person name="Copeland A."/>
            <person name="Lapidus A."/>
            <person name="Glavina Del Rio T."/>
            <person name="Nolan M."/>
            <person name="Lucas S."/>
            <person name="Chen F."/>
            <person name="Tice H."/>
            <person name="Cheng J.F."/>
            <person name="Bruce D."/>
            <person name="Goodwin L."/>
            <person name="Pitluck S."/>
            <person name="Mikhailova N."/>
            <person name="Pati A."/>
            <person name="Ivanova N."/>
            <person name="Mavromatis K."/>
            <person name="Chen A."/>
            <person name="Palaniappan K."/>
            <person name="Chain P."/>
            <person name="Land M."/>
            <person name="Hauser L."/>
            <person name="Chang Y.J."/>
            <person name="Jeffries C.D."/>
            <person name="Chertkov O."/>
            <person name="Brettin T."/>
            <person name="Detter J.C."/>
            <person name="Han C."/>
            <person name="Ali Z."/>
            <person name="Tindall B.J."/>
            <person name="Goker M."/>
            <person name="Bristow J."/>
            <person name="Eisen J.A."/>
            <person name="Markowitz V."/>
            <person name="Hugenholtz P."/>
            <person name="Kyrpides N.C."/>
            <person name="Klenk H.P."/>
        </authorList>
    </citation>
    <scope>NUCLEOTIDE SEQUENCE [LARGE SCALE GENOMIC DNA]</scope>
    <source>
        <strain evidence="2">DSM 44928 / JCM 14897 / NBRC 102108 / NRRL B-24433 / ID139908</strain>
    </source>
</reference>
<dbReference type="InParanoid" id="C7Q4H6"/>
<dbReference type="STRING" id="479433.Caci_3036"/>
<protein>
    <submittedName>
        <fullName evidence="1">Uncharacterized protein</fullName>
    </submittedName>
</protein>
<evidence type="ECO:0000313" key="1">
    <source>
        <dbReference type="EMBL" id="ACU71945.1"/>
    </source>
</evidence>
<sequence>MTAIATERPHGYTRYKADGCRCYTRCWAVAEYNDRRERAIAYGTWRPFVDAQPVRDHVNNLRRCGIGQRRIAQLSGVSGNTLTRILYGAPAKGLAPTTRMRPEIAVKLMAVRPGPFALADGIDIDCTGSARRVQALVAIGWPQEHLGARIGMSGSNLIASVKQRQITAGKARAIAALYLLLENADPLVYGVSGTSRLRAVLLAERNRWAKPATWDGRDIDDAAAFPDWTGACGTVEGFTRHQQQNVPACWPCETAETAARAKAIGRAA</sequence>
<accession>C7Q4H6</accession>
<dbReference type="AlphaFoldDB" id="C7Q4H6"/>
<gene>
    <name evidence="1" type="ordered locus">Caci_3036</name>
</gene>
<evidence type="ECO:0000313" key="2">
    <source>
        <dbReference type="Proteomes" id="UP000000851"/>
    </source>
</evidence>
<dbReference type="RefSeq" id="WP_012787238.1">
    <property type="nucleotide sequence ID" value="NC_013131.1"/>
</dbReference>
<dbReference type="OrthoDB" id="4551696at2"/>
<dbReference type="Proteomes" id="UP000000851">
    <property type="component" value="Chromosome"/>
</dbReference>
<dbReference type="HOGENOM" id="CLU_068865_0_0_11"/>
<dbReference type="KEGG" id="cai:Caci_3036"/>
<proteinExistence type="predicted"/>
<organism evidence="1 2">
    <name type="scientific">Catenulispora acidiphila (strain DSM 44928 / JCM 14897 / NBRC 102108 / NRRL B-24433 / ID139908)</name>
    <dbReference type="NCBI Taxonomy" id="479433"/>
    <lineage>
        <taxon>Bacteria</taxon>
        <taxon>Bacillati</taxon>
        <taxon>Actinomycetota</taxon>
        <taxon>Actinomycetes</taxon>
        <taxon>Catenulisporales</taxon>
        <taxon>Catenulisporaceae</taxon>
        <taxon>Catenulispora</taxon>
    </lineage>
</organism>
<name>C7Q4H6_CATAD</name>
<dbReference type="EMBL" id="CP001700">
    <property type="protein sequence ID" value="ACU71945.1"/>
    <property type="molecule type" value="Genomic_DNA"/>
</dbReference>